<feature type="domain" description="C2H2-type" evidence="3">
    <location>
        <begin position="320"/>
        <end position="342"/>
    </location>
</feature>
<keyword evidence="5" id="KW-1185">Reference proteome</keyword>
<feature type="region of interest" description="Disordered" evidence="2">
    <location>
        <begin position="199"/>
        <end position="228"/>
    </location>
</feature>
<gene>
    <name evidence="4" type="ORF">PFLUV_G00128830</name>
</gene>
<dbReference type="EMBL" id="VHII01000011">
    <property type="protein sequence ID" value="KAF1383198.1"/>
    <property type="molecule type" value="Genomic_DNA"/>
</dbReference>
<dbReference type="InterPro" id="IPR013087">
    <property type="entry name" value="Znf_C2H2_type"/>
</dbReference>
<feature type="compositionally biased region" description="Low complexity" evidence="2">
    <location>
        <begin position="211"/>
        <end position="222"/>
    </location>
</feature>
<feature type="compositionally biased region" description="Polar residues" evidence="2">
    <location>
        <begin position="117"/>
        <end position="127"/>
    </location>
</feature>
<evidence type="ECO:0000313" key="5">
    <source>
        <dbReference type="Proteomes" id="UP000465112"/>
    </source>
</evidence>
<protein>
    <recommendedName>
        <fullName evidence="3">C2H2-type domain-containing protein</fullName>
    </recommendedName>
</protein>
<sequence>MTSYKAFHSQLSSIMEALSRAAVAEICELVDDGYAVLRLEITRSHREKEALRRKLELVENVLARGGHRGGDLAMLEAASEGFMDFTVEHELPAAAGAKPQKGNVKSSGRVPALEATTEPTSSANQDPSPGAAEEPSDPEVVLIKEEPVKEEANASYATDELLLTHDGTALRLPDPDDGEEGPSGMLTAASAAVLRLWDQSSDGPPERQEPHSAPGSPGAAGHADSRSSDAVFDLASASDCEAPLPAGTCEPKRGASLTSSLRYNAEPDLCSSSWTNQGLPSAAPAPHRTALLDKVSEMSVPGFPLALGLGAYRFCGDRRFSCSYCGKCFTSSRSLETRARPHGRAPVQLRPVREALHAVGTPEDAPERPHGGAPVRLRALREEVRREAEPEDPSAETPRGRAERRSRLTRKHGAPMLLNAKLGTDHDLTAVTGVI</sequence>
<feature type="region of interest" description="Disordered" evidence="2">
    <location>
        <begin position="93"/>
        <end position="138"/>
    </location>
</feature>
<evidence type="ECO:0000313" key="4">
    <source>
        <dbReference type="EMBL" id="KAF1383198.1"/>
    </source>
</evidence>
<dbReference type="GO" id="GO:0008270">
    <property type="term" value="F:zinc ion binding"/>
    <property type="evidence" value="ECO:0007669"/>
    <property type="project" value="UniProtKB-KW"/>
</dbReference>
<dbReference type="AlphaFoldDB" id="A0A6A5EVH5"/>
<proteinExistence type="predicted"/>
<organism evidence="4 5">
    <name type="scientific">Perca fluviatilis</name>
    <name type="common">European perch</name>
    <dbReference type="NCBI Taxonomy" id="8168"/>
    <lineage>
        <taxon>Eukaryota</taxon>
        <taxon>Metazoa</taxon>
        <taxon>Chordata</taxon>
        <taxon>Craniata</taxon>
        <taxon>Vertebrata</taxon>
        <taxon>Euteleostomi</taxon>
        <taxon>Actinopterygii</taxon>
        <taxon>Neopterygii</taxon>
        <taxon>Teleostei</taxon>
        <taxon>Neoteleostei</taxon>
        <taxon>Acanthomorphata</taxon>
        <taxon>Eupercaria</taxon>
        <taxon>Perciformes</taxon>
        <taxon>Percoidei</taxon>
        <taxon>Percidae</taxon>
        <taxon>Percinae</taxon>
        <taxon>Perca</taxon>
    </lineage>
</organism>
<accession>A0A6A5EVH5</accession>
<keyword evidence="1" id="KW-0479">Metal-binding</keyword>
<comment type="caution">
    <text evidence="4">The sequence shown here is derived from an EMBL/GenBank/DDBJ whole genome shotgun (WGS) entry which is preliminary data.</text>
</comment>
<reference evidence="4 5" key="1">
    <citation type="submission" date="2019-06" db="EMBL/GenBank/DDBJ databases">
        <title>A chromosome-scale genome assembly of the European perch, Perca fluviatilis.</title>
        <authorList>
            <person name="Roques C."/>
            <person name="Zahm M."/>
            <person name="Cabau C."/>
            <person name="Klopp C."/>
            <person name="Bouchez O."/>
            <person name="Donnadieu C."/>
            <person name="Kuhl H."/>
            <person name="Gislard M."/>
            <person name="Guendouz S."/>
            <person name="Journot L."/>
            <person name="Haffray P."/>
            <person name="Bestin A."/>
            <person name="Morvezen R."/>
            <person name="Feron R."/>
            <person name="Wen M."/>
            <person name="Jouanno E."/>
            <person name="Herpin A."/>
            <person name="Schartl M."/>
            <person name="Postlethwait J."/>
            <person name="Schaerlinger B."/>
            <person name="Chardard D."/>
            <person name="Lecocq T."/>
            <person name="Poncet C."/>
            <person name="Jaffrelo L."/>
            <person name="Lampietro C."/>
            <person name="Guiguen Y."/>
        </authorList>
    </citation>
    <scope>NUCLEOTIDE SEQUENCE [LARGE SCALE GENOMIC DNA]</scope>
    <source>
        <tissue evidence="4">Blood</tissue>
    </source>
</reference>
<evidence type="ECO:0000256" key="2">
    <source>
        <dbReference type="SAM" id="MobiDB-lite"/>
    </source>
</evidence>
<feature type="region of interest" description="Disordered" evidence="2">
    <location>
        <begin position="383"/>
        <end position="416"/>
    </location>
</feature>
<keyword evidence="1" id="KW-0863">Zinc-finger</keyword>
<evidence type="ECO:0000256" key="1">
    <source>
        <dbReference type="PROSITE-ProRule" id="PRU00042"/>
    </source>
</evidence>
<name>A0A6A5EVH5_PERFL</name>
<dbReference type="PROSITE" id="PS50157">
    <property type="entry name" value="ZINC_FINGER_C2H2_2"/>
    <property type="match status" value="1"/>
</dbReference>
<dbReference type="Proteomes" id="UP000465112">
    <property type="component" value="Chromosome 11"/>
</dbReference>
<keyword evidence="1" id="KW-0862">Zinc</keyword>
<evidence type="ECO:0000259" key="3">
    <source>
        <dbReference type="PROSITE" id="PS50157"/>
    </source>
</evidence>